<dbReference type="InterPro" id="IPR036457">
    <property type="entry name" value="PPM-type-like_dom_sf"/>
</dbReference>
<dbReference type="AlphaFoldDB" id="A0A3Q7IHW0"/>
<dbReference type="Proteomes" id="UP000004994">
    <property type="component" value="Chromosome 8"/>
</dbReference>
<feature type="transmembrane region" description="Helical" evidence="1">
    <location>
        <begin position="55"/>
        <end position="75"/>
    </location>
</feature>
<dbReference type="SUPFAM" id="SSF81606">
    <property type="entry name" value="PP2C-like"/>
    <property type="match status" value="1"/>
</dbReference>
<evidence type="ECO:0000313" key="4">
    <source>
        <dbReference type="Proteomes" id="UP000004994"/>
    </source>
</evidence>
<dbReference type="Gene3D" id="3.60.40.10">
    <property type="entry name" value="PPM-type phosphatase domain"/>
    <property type="match status" value="1"/>
</dbReference>
<dbReference type="OMA" id="KFGDKTF"/>
<dbReference type="EnsemblPlants" id="Solyc08g044610.2.1">
    <property type="protein sequence ID" value="Solyc08g044610.2.1"/>
    <property type="gene ID" value="Solyc08g044610.2"/>
</dbReference>
<accession>A0A3Q7IHW0</accession>
<reference evidence="3" key="2">
    <citation type="submission" date="2019-01" db="UniProtKB">
        <authorList>
            <consortium name="EnsemblPlants"/>
        </authorList>
    </citation>
    <scope>IDENTIFICATION</scope>
    <source>
        <strain evidence="3">cv. Heinz 1706</strain>
    </source>
</reference>
<protein>
    <recommendedName>
        <fullName evidence="2">PPM-type phosphatase domain-containing protein</fullName>
    </recommendedName>
</protein>
<keyword evidence="1" id="KW-0472">Membrane</keyword>
<dbReference type="Pfam" id="PF00481">
    <property type="entry name" value="PP2C"/>
    <property type="match status" value="1"/>
</dbReference>
<evidence type="ECO:0000313" key="3">
    <source>
        <dbReference type="EnsemblPlants" id="Solyc08g044610.2.1"/>
    </source>
</evidence>
<organism evidence="3">
    <name type="scientific">Solanum lycopersicum</name>
    <name type="common">Tomato</name>
    <name type="synonym">Lycopersicon esculentum</name>
    <dbReference type="NCBI Taxonomy" id="4081"/>
    <lineage>
        <taxon>Eukaryota</taxon>
        <taxon>Viridiplantae</taxon>
        <taxon>Streptophyta</taxon>
        <taxon>Embryophyta</taxon>
        <taxon>Tracheophyta</taxon>
        <taxon>Spermatophyta</taxon>
        <taxon>Magnoliopsida</taxon>
        <taxon>eudicotyledons</taxon>
        <taxon>Gunneridae</taxon>
        <taxon>Pentapetalae</taxon>
        <taxon>asterids</taxon>
        <taxon>lamiids</taxon>
        <taxon>Solanales</taxon>
        <taxon>Solanaceae</taxon>
        <taxon>Solanoideae</taxon>
        <taxon>Solaneae</taxon>
        <taxon>Solanum</taxon>
        <taxon>Solanum subgen. Lycopersicon</taxon>
    </lineage>
</organism>
<reference evidence="3" key="1">
    <citation type="journal article" date="2012" name="Nature">
        <title>The tomato genome sequence provides insights into fleshy fruit evolution.</title>
        <authorList>
            <consortium name="Tomato Genome Consortium"/>
        </authorList>
    </citation>
    <scope>NUCLEOTIDE SEQUENCE [LARGE SCALE GENOMIC DNA]</scope>
    <source>
        <strain evidence="3">cv. Heinz 1706</strain>
    </source>
</reference>
<dbReference type="PaxDb" id="4081-Solyc08g044610.1.1"/>
<keyword evidence="1" id="KW-0812">Transmembrane</keyword>
<dbReference type="InterPro" id="IPR001932">
    <property type="entry name" value="PPM-type_phosphatase-like_dom"/>
</dbReference>
<keyword evidence="4" id="KW-1185">Reference proteome</keyword>
<evidence type="ECO:0000256" key="1">
    <source>
        <dbReference type="SAM" id="Phobius"/>
    </source>
</evidence>
<dbReference type="Gramene" id="Solyc08g044610.2.1">
    <property type="protein sequence ID" value="Solyc08g044610.2.1"/>
    <property type="gene ID" value="Solyc08g044610.2"/>
</dbReference>
<keyword evidence="1" id="KW-1133">Transmembrane helix</keyword>
<dbReference type="STRING" id="4081.A0A3Q7IHW0"/>
<proteinExistence type="predicted"/>
<name>A0A3Q7IHW0_SOLLC</name>
<evidence type="ECO:0000259" key="2">
    <source>
        <dbReference type="Pfam" id="PF00481"/>
    </source>
</evidence>
<feature type="domain" description="PPM-type phosphatase" evidence="2">
    <location>
        <begin position="10"/>
        <end position="60"/>
    </location>
</feature>
<dbReference type="InParanoid" id="A0A3Q7IHW0"/>
<sequence length="77" mass="8776">MVYPLRGDVPRVDGILIVARKFGDKTFKRHLSSDSNVEIELIDNNLHLIIFSSDGLWKVILMSTLSLGMLIYLNFLI</sequence>